<dbReference type="InterPro" id="IPR058094">
    <property type="entry name" value="Ig-like_OmpL47-like"/>
</dbReference>
<gene>
    <name evidence="2" type="ORF">JIV24_05405</name>
</gene>
<feature type="signal peptide" evidence="1">
    <location>
        <begin position="1"/>
        <end position="22"/>
    </location>
</feature>
<name>A0ABS1HGI2_9BACT</name>
<evidence type="ECO:0008006" key="4">
    <source>
        <dbReference type="Google" id="ProtNLM"/>
    </source>
</evidence>
<organism evidence="2 3">
    <name type="scientific">Carboxylicivirga marina</name>
    <dbReference type="NCBI Taxonomy" id="2800988"/>
    <lineage>
        <taxon>Bacteria</taxon>
        <taxon>Pseudomonadati</taxon>
        <taxon>Bacteroidota</taxon>
        <taxon>Bacteroidia</taxon>
        <taxon>Marinilabiliales</taxon>
        <taxon>Marinilabiliaceae</taxon>
        <taxon>Carboxylicivirga</taxon>
    </lineage>
</organism>
<keyword evidence="3" id="KW-1185">Reference proteome</keyword>
<comment type="caution">
    <text evidence="2">The sequence shown here is derived from an EMBL/GenBank/DDBJ whole genome shotgun (WGS) entry which is preliminary data.</text>
</comment>
<evidence type="ECO:0000256" key="1">
    <source>
        <dbReference type="SAM" id="SignalP"/>
    </source>
</evidence>
<dbReference type="RefSeq" id="WP_200464002.1">
    <property type="nucleotide sequence ID" value="NZ_JAENRR010000008.1"/>
</dbReference>
<evidence type="ECO:0000313" key="3">
    <source>
        <dbReference type="Proteomes" id="UP000605676"/>
    </source>
</evidence>
<feature type="chain" id="PRO_5047250287" description="Ig-like domain-containing protein" evidence="1">
    <location>
        <begin position="23"/>
        <end position="592"/>
    </location>
</feature>
<dbReference type="Proteomes" id="UP000605676">
    <property type="component" value="Unassembled WGS sequence"/>
</dbReference>
<keyword evidence="1" id="KW-0732">Signal</keyword>
<proteinExistence type="predicted"/>
<evidence type="ECO:0000313" key="2">
    <source>
        <dbReference type="EMBL" id="MBK3516771.1"/>
    </source>
</evidence>
<protein>
    <recommendedName>
        <fullName evidence="4">Ig-like domain-containing protein</fullName>
    </recommendedName>
</protein>
<accession>A0ABS1HGI2</accession>
<dbReference type="NCBIfam" id="NF047446">
    <property type="entry name" value="barrel_OmpL47"/>
    <property type="match status" value="3"/>
</dbReference>
<reference evidence="2 3" key="1">
    <citation type="submission" date="2021-01" db="EMBL/GenBank/DDBJ databases">
        <title>Carboxyliciviraga sp.nov., isolated from coastal sediments.</title>
        <authorList>
            <person name="Lu D."/>
            <person name="Zhang T."/>
        </authorList>
    </citation>
    <scope>NUCLEOTIDE SEQUENCE [LARGE SCALE GENOMIC DNA]</scope>
    <source>
        <strain evidence="2 3">N1Y132</strain>
    </source>
</reference>
<sequence length="592" mass="66406">MSLKKILNTLLALLLFAGIIQAQEQASHPKKMYRNEAGRLFANKHQPMYLMLSTSPGAEGDSQRLESESSPKYANPFYFDSEGLNTIRTPSQVDPETKKLVYPVADVVFEVYADGIAPTTKATFNKAKKYLRNDSLYYGDGLQIELSANDKTSGLEAIYYSVNGTAFKQYSDIIKLTEENHYSLKYYSVDNVGNIEALKEKQFTIDKTPPAVNWKLVGDVSGKTVSARSKIELMAVDKSSGVSHIKYQLNNEPVKTYTQAINLSMIENGNHDFKFWASDKVGNRSDGSSHTQDIAGGDMTAFSFVIDYDPPEAIASIEGDQYQGKYLYVSERSKCILDAKDNQLVIDRTMYGLNRVEIDKQYQGPFAFDTEKDLQAIYFESYDMVENKSKPGKLTVFMDTEAPLSGIDYSGPQFFNRDTLFINKSTNINLFSEDNASGVQKIVSKINGKQEQETSSFKIPEEGFYEIKFSSVDNVNNKETAKTSQLYVDNEGPDVFINFSIKPTRQESVDGKNINVYPPFVKLYIGATDKHCGTKDIYYSVDGGTMKNYNGNGSPSNMELFKEERIYSVKVEATDKLGNGKAETLQFKISRN</sequence>
<dbReference type="EMBL" id="JAENRR010000008">
    <property type="protein sequence ID" value="MBK3516771.1"/>
    <property type="molecule type" value="Genomic_DNA"/>
</dbReference>
<dbReference type="Gene3D" id="3.30.1920.20">
    <property type="match status" value="2"/>
</dbReference>